<dbReference type="OMA" id="SADYRIM"/>
<dbReference type="SUPFAM" id="SSF56219">
    <property type="entry name" value="DNase I-like"/>
    <property type="match status" value="1"/>
</dbReference>
<evidence type="ECO:0000313" key="2">
    <source>
        <dbReference type="EMBL" id="ABO99714.1"/>
    </source>
</evidence>
<dbReference type="HOGENOM" id="CLU_016428_7_0_1"/>
<dbReference type="InterPro" id="IPR005135">
    <property type="entry name" value="Endo/exonuclease/phosphatase"/>
</dbReference>
<dbReference type="KEGG" id="olu:OSTLU_43289"/>
<dbReference type="Pfam" id="PF03372">
    <property type="entry name" value="Exo_endo_phos"/>
    <property type="match status" value="1"/>
</dbReference>
<dbReference type="Gene3D" id="3.60.10.10">
    <property type="entry name" value="Endonuclease/exonuclease/phosphatase"/>
    <property type="match status" value="1"/>
</dbReference>
<dbReference type="EMBL" id="CP000594">
    <property type="protein sequence ID" value="ABO99745.1"/>
    <property type="molecule type" value="Genomic_DNA"/>
</dbReference>
<dbReference type="InterPro" id="IPR050410">
    <property type="entry name" value="CCR4/nocturin_mRNA_transcr"/>
</dbReference>
<dbReference type="OrthoDB" id="412787at2759"/>
<accession>A4S7A3</accession>
<dbReference type="eggNOG" id="KOG0620">
    <property type="taxonomic scope" value="Eukaryota"/>
</dbReference>
<dbReference type="Proteomes" id="UP000001568">
    <property type="component" value="Chromosome 14"/>
</dbReference>
<dbReference type="InterPro" id="IPR036691">
    <property type="entry name" value="Endo/exonu/phosph_ase_sf"/>
</dbReference>
<dbReference type="RefSeq" id="XP_001421421.1">
    <property type="nucleotide sequence ID" value="XM_001421384.1"/>
</dbReference>
<dbReference type="GO" id="GO:0000288">
    <property type="term" value="P:nuclear-transcribed mRNA catabolic process, deadenylation-dependent decay"/>
    <property type="evidence" value="ECO:0007669"/>
    <property type="project" value="TreeGrafter"/>
</dbReference>
<dbReference type="RefSeq" id="XP_001421452.1">
    <property type="nucleotide sequence ID" value="XM_001421415.1"/>
</dbReference>
<dbReference type="STRING" id="436017.A4S7A3"/>
<dbReference type="Gramene" id="ABO99714">
    <property type="protein sequence ID" value="ABO99714"/>
    <property type="gene ID" value="OSTLU_43396"/>
</dbReference>
<proteinExistence type="predicted"/>
<evidence type="ECO:0000313" key="4">
    <source>
        <dbReference type="Proteomes" id="UP000001568"/>
    </source>
</evidence>
<evidence type="ECO:0000313" key="3">
    <source>
        <dbReference type="EMBL" id="ABO99745.1"/>
    </source>
</evidence>
<dbReference type="AlphaFoldDB" id="A4S7A3"/>
<dbReference type="GO" id="GO:0000175">
    <property type="term" value="F:3'-5'-RNA exonuclease activity"/>
    <property type="evidence" value="ECO:0007669"/>
    <property type="project" value="TreeGrafter"/>
</dbReference>
<reference evidence="2 4" key="1">
    <citation type="journal article" date="2007" name="Proc. Natl. Acad. Sci. U.S.A.">
        <title>The tiny eukaryote Ostreococcus provides genomic insights into the paradox of plankton speciation.</title>
        <authorList>
            <person name="Palenik B."/>
            <person name="Grimwood J."/>
            <person name="Aerts A."/>
            <person name="Rouze P."/>
            <person name="Salamov A."/>
            <person name="Putnam N."/>
            <person name="Dupont C."/>
            <person name="Jorgensen R."/>
            <person name="Derelle E."/>
            <person name="Rombauts S."/>
            <person name="Zhou K."/>
            <person name="Otillar R."/>
            <person name="Merchant S.S."/>
            <person name="Podell S."/>
            <person name="Gaasterland T."/>
            <person name="Napoli C."/>
            <person name="Gendler K."/>
            <person name="Manuell A."/>
            <person name="Tai V."/>
            <person name="Vallon O."/>
            <person name="Piganeau G."/>
            <person name="Jancek S."/>
            <person name="Heijde M."/>
            <person name="Jabbari K."/>
            <person name="Bowler C."/>
            <person name="Lohr M."/>
            <person name="Robbens S."/>
            <person name="Werner G."/>
            <person name="Dubchak I."/>
            <person name="Pazour G.J."/>
            <person name="Ren Q."/>
            <person name="Paulsen I."/>
            <person name="Delwiche C."/>
            <person name="Schmutz J."/>
            <person name="Rokhsar D."/>
            <person name="Van de Peer Y."/>
            <person name="Moreau H."/>
            <person name="Grigoriev I.V."/>
        </authorList>
    </citation>
    <scope>NUCLEOTIDE SEQUENCE [LARGE SCALE GENOMIC DNA]</scope>
    <source>
        <strain evidence="2 4">CCE9901</strain>
    </source>
</reference>
<name>A4S7A3_OSTLU</name>
<dbReference type="PANTHER" id="PTHR12121:SF37">
    <property type="entry name" value="2',5'-PHOSPHODIESTERASE 12"/>
    <property type="match status" value="1"/>
</dbReference>
<dbReference type="GO" id="GO:0005739">
    <property type="term" value="C:mitochondrion"/>
    <property type="evidence" value="ECO:0007669"/>
    <property type="project" value="TreeGrafter"/>
</dbReference>
<evidence type="ECO:0000259" key="1">
    <source>
        <dbReference type="Pfam" id="PF03372"/>
    </source>
</evidence>
<protein>
    <recommendedName>
        <fullName evidence="1">Endonuclease/exonuclease/phosphatase domain-containing protein</fullName>
    </recommendedName>
</protein>
<dbReference type="Gramene" id="ABO99745">
    <property type="protein sequence ID" value="ABO99745"/>
    <property type="gene ID" value="OSTLU_43289"/>
</dbReference>
<dbReference type="EMBL" id="CP000594">
    <property type="protein sequence ID" value="ABO99714.1"/>
    <property type="molecule type" value="Genomic_DNA"/>
</dbReference>
<dbReference type="GeneID" id="5005318"/>
<dbReference type="KEGG" id="olu:OSTLU_43396"/>
<dbReference type="GeneID" id="5005354"/>
<organism evidence="2 4">
    <name type="scientific">Ostreococcus lucimarinus (strain CCE9901)</name>
    <dbReference type="NCBI Taxonomy" id="436017"/>
    <lineage>
        <taxon>Eukaryota</taxon>
        <taxon>Viridiplantae</taxon>
        <taxon>Chlorophyta</taxon>
        <taxon>Mamiellophyceae</taxon>
        <taxon>Mamiellales</taxon>
        <taxon>Bathycoccaceae</taxon>
        <taxon>Ostreococcus</taxon>
    </lineage>
</organism>
<keyword evidence="4" id="KW-1185">Reference proteome</keyword>
<sequence>MVGYPLPATAHGLEFCQHDEVDWRWYADGEIVGQGRVYTPTKEDFGKRLAVEALDERFEFTNVVTRLGVDRSEALRRLEPSAETSADYRIMTYNVLADAYAHTWGTMFPYFDTALAKVERRLQLVLEDILRSKADVVALQEVDKKYHETLFVPVLTANGYIATDWVGKSGQTLEGCAMFFALSKFESIEREEAIKLTEIGDKALRRWIADDDNAELAMALKKITSIAQLARVKVRASGKSLCVGNTHLFFHPGAMHLRVLQAHEFTTRATAFAAGDPLVLCGDFNGEPEDGVIRYLTKGEISASDEDWVRGSLFRAVPIGCGAHLRTARPLFSAGGFLEWTNYVGGFVGALDYVWCSTSDFASRATSPLPDMSAVLAHTALPNAQFPSDHIPVIVDVDLVN</sequence>
<feature type="domain" description="Endonuclease/exonuclease/phosphatase" evidence="1">
    <location>
        <begin position="91"/>
        <end position="390"/>
    </location>
</feature>
<dbReference type="PANTHER" id="PTHR12121">
    <property type="entry name" value="CARBON CATABOLITE REPRESSOR PROTEIN 4"/>
    <property type="match status" value="1"/>
</dbReference>
<gene>
    <name evidence="3" type="ORF">OSTLU_43289</name>
    <name evidence="2" type="ORF">OSTLU_43396</name>
</gene>